<dbReference type="SUPFAM" id="SSF52172">
    <property type="entry name" value="CheY-like"/>
    <property type="match status" value="1"/>
</dbReference>
<dbReference type="PROSITE" id="PS50110">
    <property type="entry name" value="RESPONSE_REGULATORY"/>
    <property type="match status" value="1"/>
</dbReference>
<dbReference type="Gene3D" id="3.30.450.40">
    <property type="match status" value="1"/>
</dbReference>
<sequence>MAGLLQINPIESLGAARAEPTAEIADIDLLHSICVELIGEQDRALLYGKIVDAAVTITGSQFGTMQLLCPPGDSSGHGGELNLLCSRGLPPEAVGFWEWVSPAAHSSCTAALKSGQRAIIADFEEWDEIAGTEDLLAFRRTGIRSAQTTPLLSREGKLLGMISTHWAKPHRPSDRDLRLLDILARQAADLLERTIAEEALRAREQELARSCSALQESENLQKMLTGELSHRVKNMLATVQAIASQTLRNCNDPADFVESFGGRIQSMSRVHSQLSTNEWKGTQLKEIVSDQMQLGPVDEAQVSASGPPVELDAAVVPQLAMILHELGTNSLKYGALSKIDGAVTIDWLVSGQTLKMRWIEQGGPTVGAPIRRGFGTRLIEASARGVGGDARMSIAAEGVRWHINVPLPEAQGESGDAALPVDRPPVDHNPAGRNAPERSKRLLGKRILVVEDEPLLALDIAGRLEDAGAFVLGPAGNSAAALSLIEQYRFHAALLDANLGGHPVDEIAAALARNGIPFAFVSGYGRASLPKSFDDAELLAKPFDAGQLVEITGKLVA</sequence>
<feature type="region of interest" description="Disordered" evidence="9">
    <location>
        <begin position="411"/>
        <end position="437"/>
    </location>
</feature>
<dbReference type="SMART" id="SM00911">
    <property type="entry name" value="HWE_HK"/>
    <property type="match status" value="1"/>
</dbReference>
<dbReference type="InterPro" id="IPR003018">
    <property type="entry name" value="GAF"/>
</dbReference>
<feature type="domain" description="Response regulatory" evidence="10">
    <location>
        <begin position="446"/>
        <end position="556"/>
    </location>
</feature>
<dbReference type="Pfam" id="PF07536">
    <property type="entry name" value="HWE_HK"/>
    <property type="match status" value="1"/>
</dbReference>
<dbReference type="PANTHER" id="PTHR41523:SF7">
    <property type="entry name" value="HISTIDINE KINASE"/>
    <property type="match status" value="1"/>
</dbReference>
<evidence type="ECO:0000259" key="10">
    <source>
        <dbReference type="PROSITE" id="PS50110"/>
    </source>
</evidence>
<keyword evidence="7" id="KW-0067">ATP-binding</keyword>
<dbReference type="GO" id="GO:0016301">
    <property type="term" value="F:kinase activity"/>
    <property type="evidence" value="ECO:0007669"/>
    <property type="project" value="UniProtKB-KW"/>
</dbReference>
<dbReference type="Gene3D" id="3.40.50.2300">
    <property type="match status" value="1"/>
</dbReference>
<name>A0ABU8RUL8_9SPHN</name>
<evidence type="ECO:0000256" key="9">
    <source>
        <dbReference type="SAM" id="MobiDB-lite"/>
    </source>
</evidence>
<dbReference type="SMART" id="SM00065">
    <property type="entry name" value="GAF"/>
    <property type="match status" value="1"/>
</dbReference>
<gene>
    <name evidence="11" type="ORF">WG901_09160</name>
</gene>
<evidence type="ECO:0000256" key="3">
    <source>
        <dbReference type="ARBA" id="ARBA00022553"/>
    </source>
</evidence>
<dbReference type="InterPro" id="IPR001789">
    <property type="entry name" value="Sig_transdc_resp-reg_receiver"/>
</dbReference>
<dbReference type="Proteomes" id="UP001361239">
    <property type="component" value="Unassembled WGS sequence"/>
</dbReference>
<dbReference type="SUPFAM" id="SSF55781">
    <property type="entry name" value="GAF domain-like"/>
    <property type="match status" value="1"/>
</dbReference>
<dbReference type="RefSeq" id="WP_339586762.1">
    <property type="nucleotide sequence ID" value="NZ_JBBHJZ010000002.1"/>
</dbReference>
<dbReference type="InterPro" id="IPR011006">
    <property type="entry name" value="CheY-like_superfamily"/>
</dbReference>
<dbReference type="InterPro" id="IPR011102">
    <property type="entry name" value="Sig_transdc_His_kinase_HWE"/>
</dbReference>
<evidence type="ECO:0000256" key="5">
    <source>
        <dbReference type="ARBA" id="ARBA00022741"/>
    </source>
</evidence>
<reference evidence="11 12" key="1">
    <citation type="submission" date="2024-03" db="EMBL/GenBank/DDBJ databases">
        <authorList>
            <person name="Jo J.-H."/>
        </authorList>
    </citation>
    <scope>NUCLEOTIDE SEQUENCE [LARGE SCALE GENOMIC DNA]</scope>
    <source>
        <strain evidence="11 12">PS1R-30</strain>
    </source>
</reference>
<dbReference type="EMBL" id="JBBHJZ010000002">
    <property type="protein sequence ID" value="MEJ5976800.1"/>
    <property type="molecule type" value="Genomic_DNA"/>
</dbReference>
<accession>A0ABU8RUL8</accession>
<evidence type="ECO:0000256" key="7">
    <source>
        <dbReference type="ARBA" id="ARBA00022840"/>
    </source>
</evidence>
<protein>
    <recommendedName>
        <fullName evidence="2">histidine kinase</fullName>
        <ecNumber evidence="2">2.7.13.3</ecNumber>
    </recommendedName>
</protein>
<evidence type="ECO:0000256" key="1">
    <source>
        <dbReference type="ARBA" id="ARBA00000085"/>
    </source>
</evidence>
<dbReference type="SMART" id="SM00448">
    <property type="entry name" value="REC"/>
    <property type="match status" value="1"/>
</dbReference>
<evidence type="ECO:0000313" key="11">
    <source>
        <dbReference type="EMBL" id="MEJ5976800.1"/>
    </source>
</evidence>
<evidence type="ECO:0000256" key="6">
    <source>
        <dbReference type="ARBA" id="ARBA00022777"/>
    </source>
</evidence>
<keyword evidence="4" id="KW-0808">Transferase</keyword>
<dbReference type="Gene3D" id="3.30.565.10">
    <property type="entry name" value="Histidine kinase-like ATPase, C-terminal domain"/>
    <property type="match status" value="1"/>
</dbReference>
<keyword evidence="5" id="KW-0547">Nucleotide-binding</keyword>
<keyword evidence="6 11" id="KW-0418">Kinase</keyword>
<dbReference type="InterPro" id="IPR036890">
    <property type="entry name" value="HATPase_C_sf"/>
</dbReference>
<dbReference type="Pfam" id="PF13185">
    <property type="entry name" value="GAF_2"/>
    <property type="match status" value="1"/>
</dbReference>
<evidence type="ECO:0000256" key="4">
    <source>
        <dbReference type="ARBA" id="ARBA00022679"/>
    </source>
</evidence>
<keyword evidence="12" id="KW-1185">Reference proteome</keyword>
<dbReference type="EC" id="2.7.13.3" evidence="2"/>
<evidence type="ECO:0000256" key="8">
    <source>
        <dbReference type="PROSITE-ProRule" id="PRU00169"/>
    </source>
</evidence>
<keyword evidence="3 8" id="KW-0597">Phosphoprotein</keyword>
<comment type="catalytic activity">
    <reaction evidence="1">
        <text>ATP + protein L-histidine = ADP + protein N-phospho-L-histidine.</text>
        <dbReference type="EC" id="2.7.13.3"/>
    </reaction>
</comment>
<evidence type="ECO:0000313" key="12">
    <source>
        <dbReference type="Proteomes" id="UP001361239"/>
    </source>
</evidence>
<dbReference type="InterPro" id="IPR029016">
    <property type="entry name" value="GAF-like_dom_sf"/>
</dbReference>
<organism evidence="11 12">
    <name type="scientific">Novosphingobium anseongense</name>
    <dbReference type="NCBI Taxonomy" id="3133436"/>
    <lineage>
        <taxon>Bacteria</taxon>
        <taxon>Pseudomonadati</taxon>
        <taxon>Pseudomonadota</taxon>
        <taxon>Alphaproteobacteria</taxon>
        <taxon>Sphingomonadales</taxon>
        <taxon>Sphingomonadaceae</taxon>
        <taxon>Novosphingobium</taxon>
    </lineage>
</organism>
<dbReference type="PANTHER" id="PTHR41523">
    <property type="entry name" value="TWO-COMPONENT SYSTEM SENSOR PROTEIN"/>
    <property type="match status" value="1"/>
</dbReference>
<evidence type="ECO:0000256" key="2">
    <source>
        <dbReference type="ARBA" id="ARBA00012438"/>
    </source>
</evidence>
<proteinExistence type="predicted"/>
<feature type="modified residue" description="4-aspartylphosphate" evidence="8">
    <location>
        <position position="496"/>
    </location>
</feature>
<comment type="caution">
    <text evidence="11">The sequence shown here is derived from an EMBL/GenBank/DDBJ whole genome shotgun (WGS) entry which is preliminary data.</text>
</comment>